<reference evidence="2 3" key="1">
    <citation type="submission" date="2022-12" db="EMBL/GenBank/DDBJ databases">
        <title>Polyphasic characterization of Geotalea uranireducens NIT-SL11 newly isolated from a complex of sewage sludge and microbially reduced graphene oxide.</title>
        <authorList>
            <person name="Xie L."/>
            <person name="Yoshida N."/>
            <person name="Meng L."/>
        </authorList>
    </citation>
    <scope>NUCLEOTIDE SEQUENCE [LARGE SCALE GENOMIC DNA]</scope>
    <source>
        <strain evidence="2 3">NIT-SL11</strain>
    </source>
</reference>
<keyword evidence="3" id="KW-1185">Reference proteome</keyword>
<dbReference type="Gene3D" id="1.10.287.110">
    <property type="entry name" value="DnaJ domain"/>
    <property type="match status" value="1"/>
</dbReference>
<feature type="compositionally biased region" description="Low complexity" evidence="1">
    <location>
        <begin position="97"/>
        <end position="106"/>
    </location>
</feature>
<dbReference type="Proteomes" id="UP001317705">
    <property type="component" value="Chromosome"/>
</dbReference>
<dbReference type="InterPro" id="IPR037257">
    <property type="entry name" value="T2SS_E_N_sf"/>
</dbReference>
<dbReference type="SUPFAM" id="SSF46565">
    <property type="entry name" value="Chaperone J-domain"/>
    <property type="match status" value="1"/>
</dbReference>
<evidence type="ECO:0008006" key="4">
    <source>
        <dbReference type="Google" id="ProtNLM"/>
    </source>
</evidence>
<evidence type="ECO:0000313" key="3">
    <source>
        <dbReference type="Proteomes" id="UP001317705"/>
    </source>
</evidence>
<proteinExistence type="predicted"/>
<protein>
    <recommendedName>
        <fullName evidence="4">J domain-containing protein</fullName>
    </recommendedName>
</protein>
<feature type="region of interest" description="Disordered" evidence="1">
    <location>
        <begin position="93"/>
        <end position="112"/>
    </location>
</feature>
<dbReference type="SUPFAM" id="SSF160246">
    <property type="entry name" value="EspE N-terminal domain-like"/>
    <property type="match status" value="1"/>
</dbReference>
<accession>A0ABN6VNW1</accession>
<gene>
    <name evidence="2" type="ORF">GURASL_08280</name>
</gene>
<dbReference type="EMBL" id="AP027151">
    <property type="protein sequence ID" value="BDV41905.1"/>
    <property type="molecule type" value="Genomic_DNA"/>
</dbReference>
<sequence length="244" mass="27554">MLKETADLTHSITATELFEACRELFGAEVDLSHDFLRYLQPGGAKAAFRKKAKETHPDLAAGLPPRLQRQQAEQFQRARAAYELLVAFFRHREEPGHGPAAPGGSPARERDYYQGPLPSRPLQLGRYLYFRGIIPFRVLLQALTWQRACRPAVGVIARELGLLTAAEVQTILTVPLPGRFCDRAVKLGLLKPFQASQLLLNQRSRHRRIGHYFVQHGLVTPAELEQLLREFHRHNARFAPAAGR</sequence>
<evidence type="ECO:0000313" key="2">
    <source>
        <dbReference type="EMBL" id="BDV41905.1"/>
    </source>
</evidence>
<evidence type="ECO:0000256" key="1">
    <source>
        <dbReference type="SAM" id="MobiDB-lite"/>
    </source>
</evidence>
<name>A0ABN6VNW1_9BACT</name>
<dbReference type="InterPro" id="IPR036869">
    <property type="entry name" value="J_dom_sf"/>
</dbReference>
<organism evidence="2 3">
    <name type="scientific">Geotalea uraniireducens</name>
    <dbReference type="NCBI Taxonomy" id="351604"/>
    <lineage>
        <taxon>Bacteria</taxon>
        <taxon>Pseudomonadati</taxon>
        <taxon>Thermodesulfobacteriota</taxon>
        <taxon>Desulfuromonadia</taxon>
        <taxon>Geobacterales</taxon>
        <taxon>Geobacteraceae</taxon>
        <taxon>Geotalea</taxon>
    </lineage>
</organism>